<accession>A0AC35EWQ0</accession>
<reference evidence="2" key="1">
    <citation type="submission" date="2022-11" db="UniProtKB">
        <authorList>
            <consortium name="WormBaseParasite"/>
        </authorList>
    </citation>
    <scope>IDENTIFICATION</scope>
</reference>
<evidence type="ECO:0000313" key="2">
    <source>
        <dbReference type="WBParaSite" id="PS1159_v2.g10789.t1"/>
    </source>
</evidence>
<evidence type="ECO:0000313" key="1">
    <source>
        <dbReference type="Proteomes" id="UP000887580"/>
    </source>
</evidence>
<dbReference type="WBParaSite" id="PS1159_v2.g10789.t1">
    <property type="protein sequence ID" value="PS1159_v2.g10789.t1"/>
    <property type="gene ID" value="PS1159_v2.g10789"/>
</dbReference>
<proteinExistence type="predicted"/>
<organism evidence="1 2">
    <name type="scientific">Panagrolaimus sp. PS1159</name>
    <dbReference type="NCBI Taxonomy" id="55785"/>
    <lineage>
        <taxon>Eukaryota</taxon>
        <taxon>Metazoa</taxon>
        <taxon>Ecdysozoa</taxon>
        <taxon>Nematoda</taxon>
        <taxon>Chromadorea</taxon>
        <taxon>Rhabditida</taxon>
        <taxon>Tylenchina</taxon>
        <taxon>Panagrolaimomorpha</taxon>
        <taxon>Panagrolaimoidea</taxon>
        <taxon>Panagrolaimidae</taxon>
        <taxon>Panagrolaimus</taxon>
    </lineage>
</organism>
<name>A0AC35EWQ0_9BILA</name>
<protein>
    <submittedName>
        <fullName evidence="2">Uncharacterized protein</fullName>
    </submittedName>
</protein>
<dbReference type="Proteomes" id="UP000887580">
    <property type="component" value="Unplaced"/>
</dbReference>
<sequence>MDSWNGKYGKDLFMDFLLPKPTIAASSADCTSLAGAVYDLIKIMSMPSNAISIDDTWKFTFTEDDENPVLLEFDTFEKSRKQASPAFLMAMMLKEHIRAIKKETGKKPIKLGFRLLDEFENPEARKLVEAGLKEACGMIKIGFLLV</sequence>